<dbReference type="EMBL" id="QXGA01000082">
    <property type="protein sequence ID" value="KAE9153062.1"/>
    <property type="molecule type" value="Genomic_DNA"/>
</dbReference>
<evidence type="ECO:0008006" key="14">
    <source>
        <dbReference type="Google" id="ProtNLM"/>
    </source>
</evidence>
<dbReference type="Proteomes" id="UP000440367">
    <property type="component" value="Unassembled WGS sequence"/>
</dbReference>
<dbReference type="Proteomes" id="UP000440732">
    <property type="component" value="Unassembled WGS sequence"/>
</dbReference>
<dbReference type="Proteomes" id="UP000460718">
    <property type="component" value="Unassembled WGS sequence"/>
</dbReference>
<evidence type="ECO:0000313" key="9">
    <source>
        <dbReference type="Proteomes" id="UP000437068"/>
    </source>
</evidence>
<sequence>MALKIHASPLCVLSLRVLFSQILSAETLSQPNLQAVIRRLRTSTITSKIEDGTTWIALL</sequence>
<dbReference type="Proteomes" id="UP000429523">
    <property type="component" value="Unassembled WGS sequence"/>
</dbReference>
<dbReference type="EMBL" id="QXGD01000114">
    <property type="protein sequence ID" value="KAE9252320.1"/>
    <property type="molecule type" value="Genomic_DNA"/>
</dbReference>
<evidence type="ECO:0000313" key="4">
    <source>
        <dbReference type="EMBL" id="KAE9153062.1"/>
    </source>
</evidence>
<evidence type="ECO:0000313" key="12">
    <source>
        <dbReference type="Proteomes" id="UP000460718"/>
    </source>
</evidence>
<dbReference type="Proteomes" id="UP000486351">
    <property type="component" value="Unassembled WGS sequence"/>
</dbReference>
<evidence type="ECO:0000313" key="11">
    <source>
        <dbReference type="Proteomes" id="UP000440732"/>
    </source>
</evidence>
<dbReference type="AlphaFoldDB" id="A0A6A3FQ63"/>
<evidence type="ECO:0000313" key="7">
    <source>
        <dbReference type="EMBL" id="KAE9357636.1"/>
    </source>
</evidence>
<feature type="signal peptide" evidence="1">
    <location>
        <begin position="1"/>
        <end position="24"/>
    </location>
</feature>
<dbReference type="EMBL" id="QXFW01000083">
    <property type="protein sequence ID" value="KAE9026111.1"/>
    <property type="molecule type" value="Genomic_DNA"/>
</dbReference>
<evidence type="ECO:0000313" key="8">
    <source>
        <dbReference type="Proteomes" id="UP000429523"/>
    </source>
</evidence>
<evidence type="ECO:0000313" key="2">
    <source>
        <dbReference type="EMBL" id="KAE8946696.1"/>
    </source>
</evidence>
<accession>A0A6A3FQ63</accession>
<evidence type="ECO:0000313" key="10">
    <source>
        <dbReference type="Proteomes" id="UP000440367"/>
    </source>
</evidence>
<evidence type="ECO:0000256" key="1">
    <source>
        <dbReference type="SAM" id="SignalP"/>
    </source>
</evidence>
<dbReference type="EMBL" id="QXGE01000089">
    <property type="protein sequence ID" value="KAE9325384.1"/>
    <property type="molecule type" value="Genomic_DNA"/>
</dbReference>
<proteinExistence type="predicted"/>
<comment type="caution">
    <text evidence="2">The sequence shown here is derived from an EMBL/GenBank/DDBJ whole genome shotgun (WGS) entry which is preliminary data.</text>
</comment>
<evidence type="ECO:0000313" key="5">
    <source>
        <dbReference type="EMBL" id="KAE9252320.1"/>
    </source>
</evidence>
<dbReference type="EMBL" id="QXFY01000090">
    <property type="protein sequence ID" value="KAE9357636.1"/>
    <property type="molecule type" value="Genomic_DNA"/>
</dbReference>
<gene>
    <name evidence="6" type="ORF">PF001_g2976</name>
    <name evidence="5" type="ORF">PF002_g3885</name>
    <name evidence="4" type="ORF">PF006_g2786</name>
    <name evidence="7" type="ORF">PF008_g3084</name>
    <name evidence="2" type="ORF">PF009_g3703</name>
    <name evidence="3" type="ORF">PF011_g2728</name>
</gene>
<reference evidence="8 9" key="1">
    <citation type="submission" date="2018-08" db="EMBL/GenBank/DDBJ databases">
        <title>Genomic investigation of the strawberry pathogen Phytophthora fragariae indicates pathogenicity is determined by transcriptional variation in three key races.</title>
        <authorList>
            <person name="Adams T.M."/>
            <person name="Armitage A.D."/>
            <person name="Sobczyk M.K."/>
            <person name="Bates H.J."/>
            <person name="Dunwell J.M."/>
            <person name="Nellist C.F."/>
            <person name="Harrison R.J."/>
        </authorList>
    </citation>
    <scope>NUCLEOTIDE SEQUENCE [LARGE SCALE GENOMIC DNA]</scope>
    <source>
        <strain evidence="6 9">A4</strain>
        <strain evidence="5 10">BC-1</strain>
        <strain evidence="4 11">NOV-5</strain>
        <strain evidence="7 13">NOV-77</strain>
        <strain evidence="2 8">NOV-9</strain>
        <strain evidence="3 12">SCRP245</strain>
    </source>
</reference>
<evidence type="ECO:0000313" key="13">
    <source>
        <dbReference type="Proteomes" id="UP000486351"/>
    </source>
</evidence>
<evidence type="ECO:0000313" key="6">
    <source>
        <dbReference type="EMBL" id="KAE9325384.1"/>
    </source>
</evidence>
<dbReference type="Proteomes" id="UP000437068">
    <property type="component" value="Unassembled WGS sequence"/>
</dbReference>
<organism evidence="2 8">
    <name type="scientific">Phytophthora fragariae</name>
    <dbReference type="NCBI Taxonomy" id="53985"/>
    <lineage>
        <taxon>Eukaryota</taxon>
        <taxon>Sar</taxon>
        <taxon>Stramenopiles</taxon>
        <taxon>Oomycota</taxon>
        <taxon>Peronosporomycetes</taxon>
        <taxon>Peronosporales</taxon>
        <taxon>Peronosporaceae</taxon>
        <taxon>Phytophthora</taxon>
    </lineage>
</organism>
<feature type="chain" id="PRO_5036379468" description="RxLR effector protein" evidence="1">
    <location>
        <begin position="25"/>
        <end position="59"/>
    </location>
</feature>
<protein>
    <recommendedName>
        <fullName evidence="14">RxLR effector protein</fullName>
    </recommendedName>
</protein>
<name>A0A6A3FQ63_9STRA</name>
<keyword evidence="1" id="KW-0732">Signal</keyword>
<evidence type="ECO:0000313" key="3">
    <source>
        <dbReference type="EMBL" id="KAE9026111.1"/>
    </source>
</evidence>
<dbReference type="EMBL" id="QXGF01000107">
    <property type="protein sequence ID" value="KAE8946696.1"/>
    <property type="molecule type" value="Genomic_DNA"/>
</dbReference>